<evidence type="ECO:0000259" key="6">
    <source>
        <dbReference type="PROSITE" id="PS51007"/>
    </source>
</evidence>
<dbReference type="PANTHER" id="PTHR35008">
    <property type="entry name" value="BLL4482 PROTEIN-RELATED"/>
    <property type="match status" value="1"/>
</dbReference>
<proteinExistence type="predicted"/>
<evidence type="ECO:0000256" key="5">
    <source>
        <dbReference type="SAM" id="MobiDB-lite"/>
    </source>
</evidence>
<dbReference type="InterPro" id="IPR036909">
    <property type="entry name" value="Cyt_c-like_dom_sf"/>
</dbReference>
<dbReference type="AlphaFoldDB" id="A0A517QRU9"/>
<evidence type="ECO:0000256" key="1">
    <source>
        <dbReference type="ARBA" id="ARBA00022617"/>
    </source>
</evidence>
<feature type="domain" description="Cytochrome c" evidence="6">
    <location>
        <begin position="323"/>
        <end position="447"/>
    </location>
</feature>
<feature type="region of interest" description="Disordered" evidence="5">
    <location>
        <begin position="453"/>
        <end position="477"/>
    </location>
</feature>
<evidence type="ECO:0000313" key="8">
    <source>
        <dbReference type="Proteomes" id="UP000315724"/>
    </source>
</evidence>
<dbReference type="PROSITE" id="PS51007">
    <property type="entry name" value="CYTC"/>
    <property type="match status" value="2"/>
</dbReference>
<dbReference type="GO" id="GO:0046872">
    <property type="term" value="F:metal ion binding"/>
    <property type="evidence" value="ECO:0007669"/>
    <property type="project" value="UniProtKB-KW"/>
</dbReference>
<gene>
    <name evidence="7" type="ORF">Mal48_36100</name>
</gene>
<protein>
    <submittedName>
        <fullName evidence="7">Cytochrome c</fullName>
    </submittedName>
</protein>
<dbReference type="SUPFAM" id="SSF46626">
    <property type="entry name" value="Cytochrome c"/>
    <property type="match status" value="2"/>
</dbReference>
<evidence type="ECO:0000313" key="7">
    <source>
        <dbReference type="EMBL" id="QDT34350.1"/>
    </source>
</evidence>
<keyword evidence="8" id="KW-1185">Reference proteome</keyword>
<dbReference type="Proteomes" id="UP000315724">
    <property type="component" value="Chromosome"/>
</dbReference>
<feature type="domain" description="Cytochrome c" evidence="6">
    <location>
        <begin position="142"/>
        <end position="236"/>
    </location>
</feature>
<dbReference type="Gene3D" id="1.10.760.10">
    <property type="entry name" value="Cytochrome c-like domain"/>
    <property type="match status" value="2"/>
</dbReference>
<dbReference type="Pfam" id="PF00034">
    <property type="entry name" value="Cytochrom_C"/>
    <property type="match status" value="2"/>
</dbReference>
<dbReference type="GO" id="GO:0020037">
    <property type="term" value="F:heme binding"/>
    <property type="evidence" value="ECO:0007669"/>
    <property type="project" value="InterPro"/>
</dbReference>
<dbReference type="KEGG" id="tpol:Mal48_36100"/>
<evidence type="ECO:0000256" key="2">
    <source>
        <dbReference type="ARBA" id="ARBA00022723"/>
    </source>
</evidence>
<accession>A0A517QRU9</accession>
<dbReference type="EMBL" id="CP036267">
    <property type="protein sequence ID" value="QDT34350.1"/>
    <property type="molecule type" value="Genomic_DNA"/>
</dbReference>
<organism evidence="7 8">
    <name type="scientific">Thalassoglobus polymorphus</name>
    <dbReference type="NCBI Taxonomy" id="2527994"/>
    <lineage>
        <taxon>Bacteria</taxon>
        <taxon>Pseudomonadati</taxon>
        <taxon>Planctomycetota</taxon>
        <taxon>Planctomycetia</taxon>
        <taxon>Planctomycetales</taxon>
        <taxon>Planctomycetaceae</taxon>
        <taxon>Thalassoglobus</taxon>
    </lineage>
</organism>
<dbReference type="InterPro" id="IPR009056">
    <property type="entry name" value="Cyt_c-like_dom"/>
</dbReference>
<evidence type="ECO:0000256" key="3">
    <source>
        <dbReference type="ARBA" id="ARBA00023004"/>
    </source>
</evidence>
<sequence length="477" mass="52715">MRTICTLLLICLTSGCGGKLEFSNREEYKTLSPYAQDYLDKVLLTYFGEPTEMVAWDKLPLNMHYAQGTVQDGSGRQLSLELSEPHTAIPEGTEVLWMGGNLAGQPSSWIKTWNEEKHLATLEMPLASNPDEGTPVILGPGEILADGRMLYAEHCQHCHGVTGDGMGPTAPYLNPKPRDYRRGIFKFTTTQSSKKASRHDLKNVIENGVPGTYMPSFKLLTEEESTAITEYVMWLAMRGEVEYQLIRLLGDGYSLEAIADRTEDGSETATEIQNEFLESVNDPDSFPAEVDSIVSRLANDWESSQEEASEVRPLTPRVPYSKESIAKGRALYLKDSLKCAQCHGEAGFGDGSQTLAVSKDEAGQDNVGLGLYDTWGNHVKPRNLHTGIYRGGRRPIDLYSRLYAGIKGTPMPAFSTTLLRRSNPEDPNSEMTDEDIWHLVNYIYSVPFEDVQAGSESQAVDPAPASDDPTENEVAAK</sequence>
<name>A0A517QRU9_9PLAN</name>
<dbReference type="InterPro" id="IPR051459">
    <property type="entry name" value="Cytochrome_c-type_DH"/>
</dbReference>
<reference evidence="7 8" key="1">
    <citation type="submission" date="2019-02" db="EMBL/GenBank/DDBJ databases">
        <title>Deep-cultivation of Planctomycetes and their phenomic and genomic characterization uncovers novel biology.</title>
        <authorList>
            <person name="Wiegand S."/>
            <person name="Jogler M."/>
            <person name="Boedeker C."/>
            <person name="Pinto D."/>
            <person name="Vollmers J."/>
            <person name="Rivas-Marin E."/>
            <person name="Kohn T."/>
            <person name="Peeters S.H."/>
            <person name="Heuer A."/>
            <person name="Rast P."/>
            <person name="Oberbeckmann S."/>
            <person name="Bunk B."/>
            <person name="Jeske O."/>
            <person name="Meyerdierks A."/>
            <person name="Storesund J.E."/>
            <person name="Kallscheuer N."/>
            <person name="Luecker S."/>
            <person name="Lage O.M."/>
            <person name="Pohl T."/>
            <person name="Merkel B.J."/>
            <person name="Hornburger P."/>
            <person name="Mueller R.-W."/>
            <person name="Bruemmer F."/>
            <person name="Labrenz M."/>
            <person name="Spormann A.M."/>
            <person name="Op den Camp H."/>
            <person name="Overmann J."/>
            <person name="Amann R."/>
            <person name="Jetten M.S.M."/>
            <person name="Mascher T."/>
            <person name="Medema M.H."/>
            <person name="Devos D.P."/>
            <person name="Kaster A.-K."/>
            <person name="Ovreas L."/>
            <person name="Rohde M."/>
            <person name="Galperin M.Y."/>
            <person name="Jogler C."/>
        </authorList>
    </citation>
    <scope>NUCLEOTIDE SEQUENCE [LARGE SCALE GENOMIC DNA]</scope>
    <source>
        <strain evidence="7 8">Mal48</strain>
    </source>
</reference>
<dbReference type="PANTHER" id="PTHR35008:SF8">
    <property type="entry name" value="ALCOHOL DEHYDROGENASE CYTOCHROME C SUBUNIT"/>
    <property type="match status" value="1"/>
</dbReference>
<evidence type="ECO:0000256" key="4">
    <source>
        <dbReference type="PROSITE-ProRule" id="PRU00433"/>
    </source>
</evidence>
<keyword evidence="2 4" id="KW-0479">Metal-binding</keyword>
<keyword evidence="3 4" id="KW-0408">Iron</keyword>
<keyword evidence="1 4" id="KW-0349">Heme</keyword>
<dbReference type="PROSITE" id="PS51257">
    <property type="entry name" value="PROKAR_LIPOPROTEIN"/>
    <property type="match status" value="1"/>
</dbReference>
<dbReference type="GO" id="GO:0009055">
    <property type="term" value="F:electron transfer activity"/>
    <property type="evidence" value="ECO:0007669"/>
    <property type="project" value="InterPro"/>
</dbReference>